<dbReference type="EMBL" id="AZRV01000013">
    <property type="protein sequence ID" value="RKO62578.1"/>
    <property type="molecule type" value="Genomic_DNA"/>
</dbReference>
<dbReference type="AlphaFoldDB" id="A0A420VGN9"/>
<organism evidence="2 3">
    <name type="scientific">Caldibacillus debilis GB1</name>
    <dbReference type="NCBI Taxonomy" id="1339248"/>
    <lineage>
        <taxon>Bacteria</taxon>
        <taxon>Bacillati</taxon>
        <taxon>Bacillota</taxon>
        <taxon>Bacilli</taxon>
        <taxon>Bacillales</taxon>
        <taxon>Bacillaceae</taxon>
        <taxon>Caldibacillus</taxon>
    </lineage>
</organism>
<dbReference type="Proteomes" id="UP000286235">
    <property type="component" value="Unassembled WGS sequence"/>
</dbReference>
<feature type="compositionally biased region" description="Basic and acidic residues" evidence="1">
    <location>
        <begin position="12"/>
        <end position="26"/>
    </location>
</feature>
<gene>
    <name evidence="2" type="ORF">Cdeb_03117</name>
</gene>
<feature type="region of interest" description="Disordered" evidence="1">
    <location>
        <begin position="1"/>
        <end position="45"/>
    </location>
</feature>
<evidence type="ECO:0000313" key="2">
    <source>
        <dbReference type="EMBL" id="RKO62578.1"/>
    </source>
</evidence>
<sequence length="72" mass="7808">MKRRLKSGQACEKIRPFSRRDGKTDVGGRSFSASGTAAEEDSGSCIPNPIFIGKKGTEVPKLDMLKNKIRPG</sequence>
<evidence type="ECO:0000313" key="3">
    <source>
        <dbReference type="Proteomes" id="UP000286235"/>
    </source>
</evidence>
<proteinExistence type="predicted"/>
<reference evidence="2 3" key="1">
    <citation type="submission" date="2013-12" db="EMBL/GenBank/DDBJ databases">
        <title>Genome and proteome characterization of Caldibacillus debilis GB1 derived from a cellulolytic aero-tolerant co-culture.</title>
        <authorList>
            <person name="Wushke S.T."/>
            <person name="Zhang X."/>
            <person name="Fristensky B."/>
            <person name="Wilkins J.A."/>
            <person name="Levin D.B."/>
            <person name="Sparling R."/>
        </authorList>
    </citation>
    <scope>NUCLEOTIDE SEQUENCE [LARGE SCALE GENOMIC DNA]</scope>
    <source>
        <strain evidence="2 3">GB1</strain>
    </source>
</reference>
<comment type="caution">
    <text evidence="2">The sequence shown here is derived from an EMBL/GenBank/DDBJ whole genome shotgun (WGS) entry which is preliminary data.</text>
</comment>
<accession>A0A420VGN9</accession>
<protein>
    <submittedName>
        <fullName evidence="2">Uncharacterized protein</fullName>
    </submittedName>
</protein>
<keyword evidence="3" id="KW-1185">Reference proteome</keyword>
<evidence type="ECO:0000256" key="1">
    <source>
        <dbReference type="SAM" id="MobiDB-lite"/>
    </source>
</evidence>
<name>A0A420VGN9_9BACI</name>